<comment type="caution">
    <text evidence="7">The sequence shown here is derived from an EMBL/GenBank/DDBJ whole genome shotgun (WGS) entry which is preliminary data.</text>
</comment>
<dbReference type="InterPro" id="IPR013785">
    <property type="entry name" value="Aldolase_TIM"/>
</dbReference>
<dbReference type="InterPro" id="IPR002252">
    <property type="entry name" value="Glyco_hydro_36"/>
</dbReference>
<dbReference type="EMBL" id="ONZQ02000002">
    <property type="protein sequence ID" value="SPN99192.1"/>
    <property type="molecule type" value="Genomic_DNA"/>
</dbReference>
<protein>
    <recommendedName>
        <fullName evidence="2">alpha-galactosidase</fullName>
        <ecNumber evidence="2">3.2.1.22</ecNumber>
    </recommendedName>
</protein>
<organism evidence="7 8">
    <name type="scientific">Cephalotrichum gorgonifer</name>
    <dbReference type="NCBI Taxonomy" id="2041049"/>
    <lineage>
        <taxon>Eukaryota</taxon>
        <taxon>Fungi</taxon>
        <taxon>Dikarya</taxon>
        <taxon>Ascomycota</taxon>
        <taxon>Pezizomycotina</taxon>
        <taxon>Sordariomycetes</taxon>
        <taxon>Hypocreomycetidae</taxon>
        <taxon>Microascales</taxon>
        <taxon>Microascaceae</taxon>
        <taxon>Cephalotrichum</taxon>
    </lineage>
</organism>
<sequence>MNRSEPRTKRLINWVTGGIRVEIDIDQEQHVYVHSVSPAPGPADDDQDEEHSPARNTFNSLCLNEVRLDGEGSQFGTSKRQIESYLGQRLRYVSHKEYDSGVQKILEVTTHDRVTQLTVTTHFSTFTDIPVLRTRVNVTNNGEQPQTLQAVSSMVYGGLGGPNTNLWEGWRVHFAHNNWFREAQWQERTLPQVGIARTKVNGGSRAQFSISNQGSFSTGGYLPMGGLSRADGSLSYLWQIEHNGSWKWEIGDYRAGLYFNASGPTDQNHSWSKRLGPGESFDSAPAALAVVPSSFESAFVPLNSYRRLMRRKHEDNDTLPIIFNDYMNCLMGDPTTEKVEALIAPAKRAGSEVFVIDCGWYSDDSGWWETVGEWKPSKRRFPGGLEKTLRKIRDAGMVPGLWLEPEVMGIKCPVADQLPPEAFFQRNGRCLVEHGRYQLDYRHPDVISRMNEIVSNLVREYEVGYFKFDYNIDITQGTDVASTSPGDGLLEHNRAYLRWVNGLFDLFPGLVIENCSSGGQRMDYAMLETHPLQSTSDQEDPVLYCAITAAAPTAVCPEQSATWAYPQSGWSDELNSFTLVNSLLGRVHLSGTLAELSQGQSDLVRDAMSVYKRIRADLKVAGPFWPLGLPVWEASWQALGLDAGEHVYLAVWRARTEESQGDQDEARKKLPITGLKGKHATVQCIFPAHLSGSYEWEVSTGEIIVTLPVALSARLLKVTLAQEDGARRWKTA</sequence>
<evidence type="ECO:0000259" key="6">
    <source>
        <dbReference type="Pfam" id="PF16875"/>
    </source>
</evidence>
<keyword evidence="8" id="KW-1185">Reference proteome</keyword>
<dbReference type="SUPFAM" id="SSF51445">
    <property type="entry name" value="(Trans)glycosidases"/>
    <property type="match status" value="1"/>
</dbReference>
<dbReference type="InterPro" id="IPR050985">
    <property type="entry name" value="Alpha-glycosidase_related"/>
</dbReference>
<dbReference type="Gene3D" id="3.20.20.70">
    <property type="entry name" value="Aldolase class I"/>
    <property type="match status" value="1"/>
</dbReference>
<dbReference type="GO" id="GO:0004557">
    <property type="term" value="F:alpha-galactosidase activity"/>
    <property type="evidence" value="ECO:0007669"/>
    <property type="project" value="UniProtKB-EC"/>
</dbReference>
<dbReference type="PRINTS" id="PR00743">
    <property type="entry name" value="GLHYDRLASE36"/>
</dbReference>
<dbReference type="CDD" id="cd14791">
    <property type="entry name" value="GH36"/>
    <property type="match status" value="1"/>
</dbReference>
<dbReference type="PANTHER" id="PTHR43053">
    <property type="entry name" value="GLYCOSIDASE FAMILY 31"/>
    <property type="match status" value="1"/>
</dbReference>
<evidence type="ECO:0000256" key="4">
    <source>
        <dbReference type="ARBA" id="ARBA00023295"/>
    </source>
</evidence>
<dbReference type="InterPro" id="IPR038417">
    <property type="entry name" value="Alpga-gal_N_sf"/>
</dbReference>
<comment type="catalytic activity">
    <reaction evidence="1">
        <text>Hydrolysis of terminal, non-reducing alpha-D-galactose residues in alpha-D-galactosides, including galactose oligosaccharides, galactomannans and galactolipids.</text>
        <dbReference type="EC" id="3.2.1.22"/>
    </reaction>
</comment>
<dbReference type="AlphaFoldDB" id="A0AAE8MS12"/>
<dbReference type="Gene3D" id="2.70.98.60">
    <property type="entry name" value="alpha-galactosidase from lactobacil brevis"/>
    <property type="match status" value="1"/>
</dbReference>
<evidence type="ECO:0000256" key="1">
    <source>
        <dbReference type="ARBA" id="ARBA00001255"/>
    </source>
</evidence>
<dbReference type="Proteomes" id="UP001187682">
    <property type="component" value="Unassembled WGS sequence"/>
</dbReference>
<evidence type="ECO:0000256" key="5">
    <source>
        <dbReference type="SAM" id="MobiDB-lite"/>
    </source>
</evidence>
<dbReference type="GO" id="GO:0016052">
    <property type="term" value="P:carbohydrate catabolic process"/>
    <property type="evidence" value="ECO:0007669"/>
    <property type="project" value="InterPro"/>
</dbReference>
<dbReference type="PANTHER" id="PTHR43053:SF3">
    <property type="entry name" value="ALPHA-GALACTOSIDASE C-RELATED"/>
    <property type="match status" value="1"/>
</dbReference>
<proteinExistence type="predicted"/>
<dbReference type="InterPro" id="IPR031704">
    <property type="entry name" value="Glyco_hydro_36_N"/>
</dbReference>
<gene>
    <name evidence="7" type="ORF">DNG_02229</name>
</gene>
<reference evidence="7" key="1">
    <citation type="submission" date="2018-03" db="EMBL/GenBank/DDBJ databases">
        <authorList>
            <person name="Guldener U."/>
        </authorList>
    </citation>
    <scope>NUCLEOTIDE SEQUENCE</scope>
</reference>
<keyword evidence="4" id="KW-0326">Glycosidase</keyword>
<evidence type="ECO:0000256" key="3">
    <source>
        <dbReference type="ARBA" id="ARBA00022801"/>
    </source>
</evidence>
<feature type="region of interest" description="Disordered" evidence="5">
    <location>
        <begin position="35"/>
        <end position="54"/>
    </location>
</feature>
<keyword evidence="3" id="KW-0378">Hydrolase</keyword>
<evidence type="ECO:0000313" key="8">
    <source>
        <dbReference type="Proteomes" id="UP001187682"/>
    </source>
</evidence>
<dbReference type="Pfam" id="PF02065">
    <property type="entry name" value="Melibiase"/>
    <property type="match status" value="1"/>
</dbReference>
<dbReference type="Pfam" id="PF16875">
    <property type="entry name" value="Glyco_hydro_36N"/>
    <property type="match status" value="1"/>
</dbReference>
<feature type="domain" description="Glycosyl hydrolase family 36 N-terminal" evidence="6">
    <location>
        <begin position="74"/>
        <end position="202"/>
    </location>
</feature>
<dbReference type="InterPro" id="IPR017853">
    <property type="entry name" value="GH"/>
</dbReference>
<name>A0AAE8MS12_9PEZI</name>
<accession>A0AAE8MS12</accession>
<dbReference type="EC" id="3.2.1.22" evidence="2"/>
<evidence type="ECO:0000313" key="7">
    <source>
        <dbReference type="EMBL" id="SPN99192.1"/>
    </source>
</evidence>
<evidence type="ECO:0000256" key="2">
    <source>
        <dbReference type="ARBA" id="ARBA00012755"/>
    </source>
</evidence>